<dbReference type="InterPro" id="IPR024989">
    <property type="entry name" value="MFS_assoc_dom"/>
</dbReference>
<evidence type="ECO:0000313" key="9">
    <source>
        <dbReference type="Proteomes" id="UP000292052"/>
    </source>
</evidence>
<feature type="transmembrane region" description="Helical" evidence="6">
    <location>
        <begin position="429"/>
        <end position="446"/>
    </location>
</feature>
<reference evidence="8 9" key="1">
    <citation type="submission" date="2017-03" db="EMBL/GenBank/DDBJ databases">
        <title>Genome of the blue death feigning beetle - Asbolus verrucosus.</title>
        <authorList>
            <person name="Rider S.D."/>
        </authorList>
    </citation>
    <scope>NUCLEOTIDE SEQUENCE [LARGE SCALE GENOMIC DNA]</scope>
    <source>
        <strain evidence="8">Butters</strain>
        <tissue evidence="8">Head and leg muscle</tissue>
    </source>
</reference>
<keyword evidence="5 6" id="KW-0472">Membrane</keyword>
<feature type="non-terminal residue" evidence="8">
    <location>
        <position position="485"/>
    </location>
</feature>
<feature type="domain" description="Major facilitator superfamily associated" evidence="7">
    <location>
        <begin position="30"/>
        <end position="165"/>
    </location>
</feature>
<evidence type="ECO:0000256" key="6">
    <source>
        <dbReference type="SAM" id="Phobius"/>
    </source>
</evidence>
<feature type="transmembrane region" description="Helical" evidence="6">
    <location>
        <begin position="31"/>
        <end position="53"/>
    </location>
</feature>
<feature type="transmembrane region" description="Helical" evidence="6">
    <location>
        <begin position="73"/>
        <end position="93"/>
    </location>
</feature>
<feature type="domain" description="Major facilitator superfamily associated" evidence="7">
    <location>
        <begin position="347"/>
        <end position="453"/>
    </location>
</feature>
<dbReference type="GO" id="GO:0016020">
    <property type="term" value="C:membrane"/>
    <property type="evidence" value="ECO:0007669"/>
    <property type="project" value="UniProtKB-SubCell"/>
</dbReference>
<feature type="domain" description="Major facilitator superfamily associated" evidence="7">
    <location>
        <begin position="166"/>
        <end position="233"/>
    </location>
</feature>
<accession>A0A482W7H0</accession>
<dbReference type="OrthoDB" id="10029266at2759"/>
<evidence type="ECO:0000256" key="2">
    <source>
        <dbReference type="ARBA" id="ARBA00005241"/>
    </source>
</evidence>
<name>A0A482W7H0_ASBVE</name>
<sequence>MTNTTLWNNLTCDLMCEEDLETDNNCIYKSLGFWCFVIFMCVGTIGFNVVNSITDAICFDVIGDEGDYGRQRVWGTVGYGVTALISGYIVDFFSTDIINYTPAFVIMLICAGIDLISCVKIQLPIIEAPKNLFRDFKEMLKDSFTVTFLTFAIFAGILDSLMVFFLLCISYALRIGLISLASSPWWIIPIEFCLNGPSYALTYSTIVAYANDLAPPGASATMQGIAAGMDDGLDNEYHYGKQRLWGSIGFGLTALLAGYVVNIFSESSLNYAPAFIAMFICSIVDLLICIDLELPVIAVPMNIFRDVKLVLINKYVITFITFTVLAGILDSLIIYFLFWYLEELAITTRKILERFGHVHCFTMCFINYAIRLGLISIAPSPWWILPIEFFMQGPTYALTYTTIVAYANELAPPGASATMQGIAAGMGDGTGYAIGSIIGGLLYTFLGGKNTFVVFTGLAVICGALHFILHQTILKTESHVKNVKE</sequence>
<evidence type="ECO:0000256" key="5">
    <source>
        <dbReference type="ARBA" id="ARBA00023136"/>
    </source>
</evidence>
<feature type="transmembrane region" description="Helical" evidence="6">
    <location>
        <begin position="244"/>
        <end position="265"/>
    </location>
</feature>
<feature type="transmembrane region" description="Helical" evidence="6">
    <location>
        <begin position="105"/>
        <end position="126"/>
    </location>
</feature>
<evidence type="ECO:0000256" key="4">
    <source>
        <dbReference type="ARBA" id="ARBA00022989"/>
    </source>
</evidence>
<dbReference type="EMBL" id="QDEB01020051">
    <property type="protein sequence ID" value="RZC41121.1"/>
    <property type="molecule type" value="Genomic_DNA"/>
</dbReference>
<dbReference type="SUPFAM" id="SSF103473">
    <property type="entry name" value="MFS general substrate transporter"/>
    <property type="match status" value="2"/>
</dbReference>
<comment type="subcellular location">
    <subcellularLocation>
        <location evidence="1">Membrane</location>
        <topology evidence="1">Multi-pass membrane protein</topology>
    </subcellularLocation>
</comment>
<dbReference type="PANTHER" id="PTHR16172:SF37">
    <property type="entry name" value="RE36877P"/>
    <property type="match status" value="1"/>
</dbReference>
<dbReference type="Proteomes" id="UP000292052">
    <property type="component" value="Unassembled WGS sequence"/>
</dbReference>
<dbReference type="PANTHER" id="PTHR16172">
    <property type="entry name" value="MAJOR FACILITATOR SUPERFAMILY DOMAIN-CONTAINING PROTEIN 6-LIKE"/>
    <property type="match status" value="1"/>
</dbReference>
<organism evidence="8 9">
    <name type="scientific">Asbolus verrucosus</name>
    <name type="common">Desert ironclad beetle</name>
    <dbReference type="NCBI Taxonomy" id="1661398"/>
    <lineage>
        <taxon>Eukaryota</taxon>
        <taxon>Metazoa</taxon>
        <taxon>Ecdysozoa</taxon>
        <taxon>Arthropoda</taxon>
        <taxon>Hexapoda</taxon>
        <taxon>Insecta</taxon>
        <taxon>Pterygota</taxon>
        <taxon>Neoptera</taxon>
        <taxon>Endopterygota</taxon>
        <taxon>Coleoptera</taxon>
        <taxon>Polyphaga</taxon>
        <taxon>Cucujiformia</taxon>
        <taxon>Tenebrionidae</taxon>
        <taxon>Pimeliinae</taxon>
        <taxon>Asbolus</taxon>
    </lineage>
</organism>
<feature type="transmembrane region" description="Helical" evidence="6">
    <location>
        <begin position="146"/>
        <end position="173"/>
    </location>
</feature>
<feature type="transmembrane region" description="Helical" evidence="6">
    <location>
        <begin position="351"/>
        <end position="370"/>
    </location>
</feature>
<keyword evidence="3 6" id="KW-0812">Transmembrane</keyword>
<evidence type="ECO:0000313" key="8">
    <source>
        <dbReference type="EMBL" id="RZC41121.1"/>
    </source>
</evidence>
<dbReference type="Gene3D" id="1.20.1250.20">
    <property type="entry name" value="MFS general substrate transporter like domains"/>
    <property type="match status" value="3"/>
</dbReference>
<comment type="similarity">
    <text evidence="2">Belongs to the major facilitator superfamily. MFSD6 family.</text>
</comment>
<dbReference type="AlphaFoldDB" id="A0A482W7H0"/>
<proteinExistence type="inferred from homology"/>
<keyword evidence="4 6" id="KW-1133">Transmembrane helix</keyword>
<feature type="transmembrane region" description="Helical" evidence="6">
    <location>
        <begin position="271"/>
        <end position="294"/>
    </location>
</feature>
<feature type="transmembrane region" description="Helical" evidence="6">
    <location>
        <begin position="315"/>
        <end position="339"/>
    </location>
</feature>
<dbReference type="Pfam" id="PF12832">
    <property type="entry name" value="MFS_1_like"/>
    <property type="match status" value="4"/>
</dbReference>
<dbReference type="InterPro" id="IPR036259">
    <property type="entry name" value="MFS_trans_sf"/>
</dbReference>
<feature type="transmembrane region" description="Helical" evidence="6">
    <location>
        <begin position="452"/>
        <end position="469"/>
    </location>
</feature>
<dbReference type="InterPro" id="IPR051717">
    <property type="entry name" value="MFS_MFSD6"/>
</dbReference>
<evidence type="ECO:0000259" key="7">
    <source>
        <dbReference type="Pfam" id="PF12832"/>
    </source>
</evidence>
<evidence type="ECO:0000256" key="1">
    <source>
        <dbReference type="ARBA" id="ARBA00004141"/>
    </source>
</evidence>
<protein>
    <submittedName>
        <fullName evidence="8">MFS 1 domain containing protein</fullName>
    </submittedName>
</protein>
<gene>
    <name evidence="8" type="ORF">BDFB_010071</name>
</gene>
<keyword evidence="9" id="KW-1185">Reference proteome</keyword>
<comment type="caution">
    <text evidence="8">The sequence shown here is derived from an EMBL/GenBank/DDBJ whole genome shotgun (WGS) entry which is preliminary data.</text>
</comment>
<feature type="domain" description="Major facilitator superfamily associated" evidence="7">
    <location>
        <begin position="235"/>
        <end position="345"/>
    </location>
</feature>
<evidence type="ECO:0000256" key="3">
    <source>
        <dbReference type="ARBA" id="ARBA00022692"/>
    </source>
</evidence>